<evidence type="ECO:0000256" key="2">
    <source>
        <dbReference type="ARBA" id="ARBA00007749"/>
    </source>
</evidence>
<evidence type="ECO:0000256" key="3">
    <source>
        <dbReference type="ARBA" id="ARBA00022723"/>
    </source>
</evidence>
<proteinExistence type="inferred from homology"/>
<evidence type="ECO:0000256" key="5">
    <source>
        <dbReference type="ARBA" id="ARBA00022833"/>
    </source>
</evidence>
<keyword evidence="4" id="KW-0378">Hydrolase</keyword>
<keyword evidence="5" id="KW-0862">Zinc</keyword>
<dbReference type="CDD" id="cd07730">
    <property type="entry name" value="metallo-hydrolase-like_MBL-fold"/>
    <property type="match status" value="1"/>
</dbReference>
<comment type="similarity">
    <text evidence="2">Belongs to the metallo-beta-lactamase superfamily.</text>
</comment>
<sequence length="267" mass="30819">MSNIIESLDYFPAGYCKGQLASLFKGQARQELTFPAGVFLIKHRDLGYILYDTGYSLAIKKTSLKYFFYRLATPIELEEEDQIDHLLEAKGIKPEQISYLILSHLHPDHIGGSSLFPKARFILTQEAYETYRAPRFRDLVFKEFLPADFEDRLWLVQAEQEEPVFPYCPSLDLFGDGSIYLASLDGHARGQACLFLPEHKLMIAADLTWGMDLLAYSEQMRLLPRLIQENQASYFSSIKLLRRVLSDQIQVVVSHDPVERIERILYE</sequence>
<keyword evidence="8" id="KW-1185">Reference proteome</keyword>
<dbReference type="RefSeq" id="WP_209628890.1">
    <property type="nucleotide sequence ID" value="NZ_PRDG01000006.1"/>
</dbReference>
<evidence type="ECO:0000313" key="8">
    <source>
        <dbReference type="Proteomes" id="UP001519296"/>
    </source>
</evidence>
<dbReference type="SMART" id="SM00849">
    <property type="entry name" value="Lactamase_B"/>
    <property type="match status" value="1"/>
</dbReference>
<dbReference type="InterPro" id="IPR001279">
    <property type="entry name" value="Metallo-B-lactamas"/>
</dbReference>
<reference evidence="7 8" key="1">
    <citation type="submission" date="2018-02" db="EMBL/GenBank/DDBJ databases">
        <title>Draft genome sequence of Streptococcus oricebi CCUG 70868T type strain.</title>
        <authorList>
            <person name="Mendez V."/>
            <person name="Salva-Serra F."/>
            <person name="Jaen-Luchoro D."/>
            <person name="Gonzales-Siles L."/>
            <person name="Karlsson R."/>
            <person name="Engstrom-Jakobsson H."/>
            <person name="Busquets A."/>
            <person name="Gomila M."/>
            <person name="Pineiro-Iglesias B."/>
            <person name="Bennasar-Figueras A."/>
            <person name="Seeger M."/>
            <person name="Moore E."/>
        </authorList>
    </citation>
    <scope>NUCLEOTIDE SEQUENCE [LARGE SCALE GENOMIC DNA]</scope>
    <source>
        <strain evidence="7 8">CCUG 70868</strain>
    </source>
</reference>
<dbReference type="InterPro" id="IPR036866">
    <property type="entry name" value="RibonucZ/Hydroxyglut_hydro"/>
</dbReference>
<dbReference type="PANTHER" id="PTHR42978:SF2">
    <property type="entry name" value="102 KBASES UNSTABLE REGION: FROM 1 TO 119443"/>
    <property type="match status" value="1"/>
</dbReference>
<organism evidence="7 8">
    <name type="scientific">Streptococcus oricebi</name>
    <dbReference type="NCBI Taxonomy" id="1547447"/>
    <lineage>
        <taxon>Bacteria</taxon>
        <taxon>Bacillati</taxon>
        <taxon>Bacillota</taxon>
        <taxon>Bacilli</taxon>
        <taxon>Lactobacillales</taxon>
        <taxon>Streptococcaceae</taxon>
        <taxon>Streptococcus</taxon>
    </lineage>
</organism>
<evidence type="ECO:0000259" key="6">
    <source>
        <dbReference type="SMART" id="SM00849"/>
    </source>
</evidence>
<dbReference type="SUPFAM" id="SSF56281">
    <property type="entry name" value="Metallo-hydrolase/oxidoreductase"/>
    <property type="match status" value="1"/>
</dbReference>
<feature type="domain" description="Metallo-beta-lactamase" evidence="6">
    <location>
        <begin position="35"/>
        <end position="255"/>
    </location>
</feature>
<dbReference type="EMBL" id="PRDG01000006">
    <property type="protein sequence ID" value="MBP2624154.1"/>
    <property type="molecule type" value="Genomic_DNA"/>
</dbReference>
<dbReference type="InterPro" id="IPR051013">
    <property type="entry name" value="MBL_superfamily_lactonases"/>
</dbReference>
<dbReference type="Proteomes" id="UP001519296">
    <property type="component" value="Unassembled WGS sequence"/>
</dbReference>
<dbReference type="Pfam" id="PF00753">
    <property type="entry name" value="Lactamase_B"/>
    <property type="match status" value="1"/>
</dbReference>
<comment type="caution">
    <text evidence="7">The sequence shown here is derived from an EMBL/GenBank/DDBJ whole genome shotgun (WGS) entry which is preliminary data.</text>
</comment>
<evidence type="ECO:0000256" key="4">
    <source>
        <dbReference type="ARBA" id="ARBA00022801"/>
    </source>
</evidence>
<evidence type="ECO:0000313" key="7">
    <source>
        <dbReference type="EMBL" id="MBP2624154.1"/>
    </source>
</evidence>
<accession>A0ABS5B802</accession>
<keyword evidence="3" id="KW-0479">Metal-binding</keyword>
<evidence type="ECO:0000256" key="1">
    <source>
        <dbReference type="ARBA" id="ARBA00001947"/>
    </source>
</evidence>
<gene>
    <name evidence="7" type="ORF">C4K46_09425</name>
</gene>
<protein>
    <submittedName>
        <fullName evidence="7">MBL fold metallo-hydrolase</fullName>
    </submittedName>
</protein>
<comment type="cofactor">
    <cofactor evidence="1">
        <name>Zn(2+)</name>
        <dbReference type="ChEBI" id="CHEBI:29105"/>
    </cofactor>
</comment>
<name>A0ABS5B802_9STRE</name>
<dbReference type="PANTHER" id="PTHR42978">
    <property type="entry name" value="QUORUM-QUENCHING LACTONASE YTNP-RELATED-RELATED"/>
    <property type="match status" value="1"/>
</dbReference>
<dbReference type="Gene3D" id="3.60.15.10">
    <property type="entry name" value="Ribonuclease Z/Hydroxyacylglutathione hydrolase-like"/>
    <property type="match status" value="1"/>
</dbReference>